<keyword evidence="10" id="KW-0418">Kinase</keyword>
<keyword evidence="12 16" id="KW-1133">Transmembrane helix</keyword>
<feature type="transmembrane region" description="Helical" evidence="16">
    <location>
        <begin position="482"/>
        <end position="502"/>
    </location>
</feature>
<dbReference type="CDD" id="cd05387">
    <property type="entry name" value="BY-kinase"/>
    <property type="match status" value="1"/>
</dbReference>
<evidence type="ECO:0000256" key="2">
    <source>
        <dbReference type="ARBA" id="ARBA00007316"/>
    </source>
</evidence>
<evidence type="ECO:0000313" key="23">
    <source>
        <dbReference type="Proteomes" id="UP000298805"/>
    </source>
</evidence>
<dbReference type="InterPro" id="IPR027417">
    <property type="entry name" value="P-loop_NTPase"/>
</dbReference>
<evidence type="ECO:0000313" key="21">
    <source>
        <dbReference type="EMBL" id="ROR39156.1"/>
    </source>
</evidence>
<dbReference type="GO" id="GO:0005886">
    <property type="term" value="C:plasma membrane"/>
    <property type="evidence" value="ECO:0007669"/>
    <property type="project" value="UniProtKB-SubCell"/>
</dbReference>
<protein>
    <recommendedName>
        <fullName evidence="4">non-specific protein-tyrosine kinase</fullName>
        <ecNumber evidence="4">2.7.10.2</ecNumber>
    </recommendedName>
</protein>
<dbReference type="InterPro" id="IPR005702">
    <property type="entry name" value="Wzc-like_C"/>
</dbReference>
<reference evidence="21 22" key="2">
    <citation type="submission" date="2018-11" db="EMBL/GenBank/DDBJ databases">
        <title>Genomic Encyclopedia of Type Strains, Phase IV (KMG-IV): sequencing the most valuable type-strain genomes for metagenomic binning, comparative biology and taxonomic classification.</title>
        <authorList>
            <person name="Goeker M."/>
        </authorList>
    </citation>
    <scope>NUCLEOTIDE SEQUENCE [LARGE SCALE GENOMIC DNA]</scope>
    <source>
        <strain evidence="21 22">DSM 27783</strain>
    </source>
</reference>
<comment type="similarity">
    <text evidence="3">Belongs to the etk/wzc family.</text>
</comment>
<dbReference type="EMBL" id="RJVK01000004">
    <property type="protein sequence ID" value="ROR39156.1"/>
    <property type="molecule type" value="Genomic_DNA"/>
</dbReference>
<reference evidence="20" key="3">
    <citation type="submission" date="2019-06" db="EMBL/GenBank/DDBJ databases">
        <title>A comparative analysis of the Nautiliaceae.</title>
        <authorList>
            <person name="Grosche A."/>
            <person name="Smedile F."/>
            <person name="Vetriani C."/>
        </authorList>
    </citation>
    <scope>NUCLEOTIDE SEQUENCE</scope>
    <source>
        <strain evidence="20">TB6</strain>
    </source>
</reference>
<dbReference type="EMBL" id="CP027432">
    <property type="protein sequence ID" value="QCI29027.1"/>
    <property type="molecule type" value="Genomic_DNA"/>
</dbReference>
<dbReference type="AlphaFoldDB" id="A0AAJ4RBI9"/>
<keyword evidence="7 20" id="KW-0808">Transferase</keyword>
<evidence type="ECO:0000256" key="10">
    <source>
        <dbReference type="ARBA" id="ARBA00022777"/>
    </source>
</evidence>
<evidence type="ECO:0000313" key="20">
    <source>
        <dbReference type="EMBL" id="QCI29027.1"/>
    </source>
</evidence>
<evidence type="ECO:0000313" key="22">
    <source>
        <dbReference type="Proteomes" id="UP000272781"/>
    </source>
</evidence>
<dbReference type="GO" id="GO:0004715">
    <property type="term" value="F:non-membrane spanning protein tyrosine kinase activity"/>
    <property type="evidence" value="ECO:0007669"/>
    <property type="project" value="UniProtKB-EC"/>
</dbReference>
<comment type="catalytic activity">
    <reaction evidence="15">
        <text>L-tyrosyl-[protein] + ATP = O-phospho-L-tyrosyl-[protein] + ADP + H(+)</text>
        <dbReference type="Rhea" id="RHEA:10596"/>
        <dbReference type="Rhea" id="RHEA-COMP:10136"/>
        <dbReference type="Rhea" id="RHEA-COMP:20101"/>
        <dbReference type="ChEBI" id="CHEBI:15378"/>
        <dbReference type="ChEBI" id="CHEBI:30616"/>
        <dbReference type="ChEBI" id="CHEBI:46858"/>
        <dbReference type="ChEBI" id="CHEBI:61978"/>
        <dbReference type="ChEBI" id="CHEBI:456216"/>
        <dbReference type="EC" id="2.7.10.2"/>
    </reaction>
</comment>
<feature type="transmembrane region" description="Helical" evidence="16">
    <location>
        <begin position="25"/>
        <end position="45"/>
    </location>
</feature>
<evidence type="ECO:0000259" key="18">
    <source>
        <dbReference type="Pfam" id="PF13614"/>
    </source>
</evidence>
<evidence type="ECO:0000259" key="19">
    <source>
        <dbReference type="Pfam" id="PF13807"/>
    </source>
</evidence>
<keyword evidence="11" id="KW-0067">ATP-binding</keyword>
<organism evidence="21 22">
    <name type="scientific">Caminibacter pacificus</name>
    <dbReference type="NCBI Taxonomy" id="1424653"/>
    <lineage>
        <taxon>Bacteria</taxon>
        <taxon>Pseudomonadati</taxon>
        <taxon>Campylobacterota</taxon>
        <taxon>Epsilonproteobacteria</taxon>
        <taxon>Nautiliales</taxon>
        <taxon>Nautiliaceae</taxon>
        <taxon>Caminibacter</taxon>
    </lineage>
</organism>
<dbReference type="Pfam" id="PF13807">
    <property type="entry name" value="GNVR"/>
    <property type="match status" value="1"/>
</dbReference>
<evidence type="ECO:0000256" key="1">
    <source>
        <dbReference type="ARBA" id="ARBA00004429"/>
    </source>
</evidence>
<dbReference type="InterPro" id="IPR003856">
    <property type="entry name" value="LPS_length_determ_N"/>
</dbReference>
<keyword evidence="5" id="KW-1003">Cell membrane</keyword>
<dbReference type="InterPro" id="IPR025669">
    <property type="entry name" value="AAA_dom"/>
</dbReference>
<sequence length="758" mass="86221">MSREIQNTEEIDLRELFSILRNNKLLIFLFLFLGVLFSAIFVYFATPQYKTNATIEVTPAPKQLNAQDLISQALGMDNSASLETEQYIITSRSMIAKTLDKVNFTKRYYITKNLKTTEIYYKNSPFKVEIKKGKNLVFKIVPLNDVTFVLKVKNDKLNIDFNNEYKFNEWIKTPYFELKVIKLKPLDDSATYKFVWLDKIETAKNLQKKLSASPVSKNADILNIIFSDNIPQRAANFVNELINIYIQQSVKLKTAQANQTLKFIDNQLKIISKKLAESELALENFKKKNKVVDLTIEAQGIIQKLNDLDTKINELILKENTIDFIEKQIQGNNDIKLISSGLVDDPILSDLITQLQQLILKKETLLIEYTPKHPDVIKVNDQIRSLVEMIKNRINSIRVSIQNQMQTLLKIKKEYTKMLENLPQNERKLADLLRTYQVNEKIYSYLLEKRAATAIAKASIVSNNRVIDPALVPQKPYKPKKVLILVIGFILGLILGIVVALVKEFLSTKIKSKEDVEKLTDVPIVGTVPHFKKKDTVLKTLNAPKSAVAEAFRAIRTNLKFISPEKLQVIVVTSTISGEGKTTVASNLAGIYSLSGKKTLLVNLDMRKPTLHKVFNVDNNIGISSVLVNEKTVDEVIKKTKYSNLDIITSGPIPPNPGELIQSRKMDEVIEELRGKYDIVIFDTPPVGLVVDAMHLLEKSDANIYLFRAEYSKKDFVKTLNDLKQKGFKHLSIVINDISKKHGNYYGYGYGYGGYVEE</sequence>
<keyword evidence="13 16" id="KW-0472">Membrane</keyword>
<dbReference type="NCBIfam" id="TIGR01007">
    <property type="entry name" value="eps_fam"/>
    <property type="match status" value="1"/>
</dbReference>
<dbReference type="InterPro" id="IPR032807">
    <property type="entry name" value="GNVR"/>
</dbReference>
<dbReference type="Pfam" id="PF13614">
    <property type="entry name" value="AAA_31"/>
    <property type="match status" value="1"/>
</dbReference>
<dbReference type="FunFam" id="3.40.50.300:FF:000527">
    <property type="entry name" value="Tyrosine-protein kinase etk"/>
    <property type="match status" value="1"/>
</dbReference>
<dbReference type="Proteomes" id="UP000272781">
    <property type="component" value="Unassembled WGS sequence"/>
</dbReference>
<evidence type="ECO:0000256" key="6">
    <source>
        <dbReference type="ARBA" id="ARBA00022519"/>
    </source>
</evidence>
<evidence type="ECO:0000256" key="5">
    <source>
        <dbReference type="ARBA" id="ARBA00022475"/>
    </source>
</evidence>
<evidence type="ECO:0000256" key="12">
    <source>
        <dbReference type="ARBA" id="ARBA00022989"/>
    </source>
</evidence>
<gene>
    <name evidence="20" type="ORF">C6V80_08660</name>
    <name evidence="21" type="ORF">EDC58_1654</name>
</gene>
<keyword evidence="9" id="KW-0547">Nucleotide-binding</keyword>
<dbReference type="Pfam" id="PF02706">
    <property type="entry name" value="Wzz"/>
    <property type="match status" value="1"/>
</dbReference>
<dbReference type="GO" id="GO:0005524">
    <property type="term" value="F:ATP binding"/>
    <property type="evidence" value="ECO:0007669"/>
    <property type="project" value="UniProtKB-KW"/>
</dbReference>
<feature type="domain" description="Polysaccharide chain length determinant N-terminal" evidence="17">
    <location>
        <begin position="9"/>
        <end position="101"/>
    </location>
</feature>
<accession>A0AAJ4RBI9</accession>
<dbReference type="PANTHER" id="PTHR32309:SF13">
    <property type="entry name" value="FERRIC ENTEROBACTIN TRANSPORT PROTEIN FEPE"/>
    <property type="match status" value="1"/>
</dbReference>
<feature type="domain" description="AAA" evidence="18">
    <location>
        <begin position="568"/>
        <end position="709"/>
    </location>
</feature>
<evidence type="ECO:0000256" key="9">
    <source>
        <dbReference type="ARBA" id="ARBA00022741"/>
    </source>
</evidence>
<reference evidence="23" key="1">
    <citation type="submission" date="2018-03" db="EMBL/GenBank/DDBJ databases">
        <title>A comparative analysis of the Nautiliaceae.</title>
        <authorList>
            <person name="Grosche A."/>
            <person name="Smedile F."/>
            <person name="Vetriani C."/>
        </authorList>
    </citation>
    <scope>NUCLEOTIDE SEQUENCE [LARGE SCALE GENOMIC DNA]</scope>
    <source>
        <strain evidence="23">TB6</strain>
    </source>
</reference>
<evidence type="ECO:0000256" key="11">
    <source>
        <dbReference type="ARBA" id="ARBA00022840"/>
    </source>
</evidence>
<dbReference type="InterPro" id="IPR050445">
    <property type="entry name" value="Bact_polysacc_biosynth/exp"/>
</dbReference>
<dbReference type="SUPFAM" id="SSF52540">
    <property type="entry name" value="P-loop containing nucleoside triphosphate hydrolases"/>
    <property type="match status" value="1"/>
</dbReference>
<dbReference type="RefSeq" id="WP_123353031.1">
    <property type="nucleotide sequence ID" value="NZ_CP027432.2"/>
</dbReference>
<evidence type="ECO:0000256" key="8">
    <source>
        <dbReference type="ARBA" id="ARBA00022692"/>
    </source>
</evidence>
<comment type="similarity">
    <text evidence="2">Belongs to the CpsD/CapB family.</text>
</comment>
<dbReference type="Proteomes" id="UP000298805">
    <property type="component" value="Chromosome"/>
</dbReference>
<keyword evidence="14" id="KW-0829">Tyrosine-protein kinase</keyword>
<evidence type="ECO:0000256" key="16">
    <source>
        <dbReference type="SAM" id="Phobius"/>
    </source>
</evidence>
<name>A0AAJ4RBI9_9BACT</name>
<evidence type="ECO:0000256" key="3">
    <source>
        <dbReference type="ARBA" id="ARBA00008883"/>
    </source>
</evidence>
<evidence type="ECO:0000259" key="17">
    <source>
        <dbReference type="Pfam" id="PF02706"/>
    </source>
</evidence>
<keyword evidence="23" id="KW-1185">Reference proteome</keyword>
<dbReference type="EC" id="2.7.10.2" evidence="4"/>
<evidence type="ECO:0000256" key="13">
    <source>
        <dbReference type="ARBA" id="ARBA00023136"/>
    </source>
</evidence>
<evidence type="ECO:0000256" key="7">
    <source>
        <dbReference type="ARBA" id="ARBA00022679"/>
    </source>
</evidence>
<dbReference type="GO" id="GO:0042802">
    <property type="term" value="F:identical protein binding"/>
    <property type="evidence" value="ECO:0007669"/>
    <property type="project" value="UniProtKB-ARBA"/>
</dbReference>
<keyword evidence="8 16" id="KW-0812">Transmembrane</keyword>
<evidence type="ECO:0000256" key="15">
    <source>
        <dbReference type="ARBA" id="ARBA00051245"/>
    </source>
</evidence>
<keyword evidence="6" id="KW-0997">Cell inner membrane</keyword>
<comment type="subcellular location">
    <subcellularLocation>
        <location evidence="1">Cell inner membrane</location>
        <topology evidence="1">Multi-pass membrane protein</topology>
    </subcellularLocation>
</comment>
<proteinExistence type="inferred from homology"/>
<feature type="domain" description="Tyrosine-protein kinase G-rich" evidence="19">
    <location>
        <begin position="428"/>
        <end position="504"/>
    </location>
</feature>
<evidence type="ECO:0000256" key="14">
    <source>
        <dbReference type="ARBA" id="ARBA00023137"/>
    </source>
</evidence>
<dbReference type="Gene3D" id="3.40.50.300">
    <property type="entry name" value="P-loop containing nucleotide triphosphate hydrolases"/>
    <property type="match status" value="1"/>
</dbReference>
<dbReference type="PANTHER" id="PTHR32309">
    <property type="entry name" value="TYROSINE-PROTEIN KINASE"/>
    <property type="match status" value="1"/>
</dbReference>
<evidence type="ECO:0000256" key="4">
    <source>
        <dbReference type="ARBA" id="ARBA00011903"/>
    </source>
</evidence>